<dbReference type="Proteomes" id="UP000652219">
    <property type="component" value="Unassembled WGS sequence"/>
</dbReference>
<dbReference type="GO" id="GO:0016020">
    <property type="term" value="C:membrane"/>
    <property type="evidence" value="ECO:0007669"/>
    <property type="project" value="InterPro"/>
</dbReference>
<sequence length="326" mass="35179">AGVAALFYQSVGGRGKLSAANPAAVAHRRIVQSGAVVRHANWTDAEGTTGQQGAGLVDALKVVSARTSIVPPIINLNDTANFVASHTITIENTDDIEFIYNLTHLHAPTVLSRGQGDAYIDGAPNLRTDNDLLATVKLSESIVTIPAKGSATVQITFTEPAGLDEKYLAQYGGDIHVIGDNGDTVKVTYNGICGFLKAAQSWELQHGVPAFYDTNDKTFREGTVLGFPTLPKLHFNVLCTPLTPDANNWAGSTKWINPTMGTAGPFPSYLQPRSTEIFLFTLEDTYSTGGSVEPDEYRILARALSNYGDYNNIEDWQIRVSNMFVV</sequence>
<gene>
    <name evidence="4" type="ORF">CSOJ01_16119</name>
</gene>
<organism evidence="4 5">
    <name type="scientific">Colletotrichum sojae</name>
    <dbReference type="NCBI Taxonomy" id="2175907"/>
    <lineage>
        <taxon>Eukaryota</taxon>
        <taxon>Fungi</taxon>
        <taxon>Dikarya</taxon>
        <taxon>Ascomycota</taxon>
        <taxon>Pezizomycotina</taxon>
        <taxon>Sordariomycetes</taxon>
        <taxon>Hypocreomycetidae</taxon>
        <taxon>Glomerellales</taxon>
        <taxon>Glomerellaceae</taxon>
        <taxon>Colletotrichum</taxon>
        <taxon>Colletotrichum orchidearum species complex</taxon>
    </lineage>
</organism>
<feature type="domain" description="C5a peptidase/Subtilisin-like protease SBT2-like Fn3-like" evidence="3">
    <location>
        <begin position="74"/>
        <end position="187"/>
    </location>
</feature>
<comment type="similarity">
    <text evidence="1">Belongs to the peptidase S8 family.</text>
</comment>
<proteinExistence type="inferred from homology"/>
<keyword evidence="2" id="KW-0732">Signal</keyword>
<comment type="caution">
    <text evidence="4">The sequence shown here is derived from an EMBL/GenBank/DDBJ whole genome shotgun (WGS) entry which is preliminary data.</text>
</comment>
<protein>
    <submittedName>
        <fullName evidence="4">Peptidase</fullName>
    </submittedName>
</protein>
<dbReference type="AlphaFoldDB" id="A0A8H6ILB2"/>
<name>A0A8H6ILB2_9PEZI</name>
<dbReference type="InterPro" id="IPR010435">
    <property type="entry name" value="C5a/SBT2-like_Fn3"/>
</dbReference>
<evidence type="ECO:0000313" key="4">
    <source>
        <dbReference type="EMBL" id="KAF6780769.1"/>
    </source>
</evidence>
<reference evidence="4 5" key="1">
    <citation type="journal article" date="2020" name="Phytopathology">
        <title>Genome Sequence Resources of Colletotrichum truncatum, C. plurivorum, C. musicola, and C. sojae: Four Species Pathogenic to Soybean (Glycine max).</title>
        <authorList>
            <person name="Rogerio F."/>
            <person name="Boufleur T.R."/>
            <person name="Ciampi-Guillardi M."/>
            <person name="Sukno S.A."/>
            <person name="Thon M.R."/>
            <person name="Massola Junior N.S."/>
            <person name="Baroncelli R."/>
        </authorList>
    </citation>
    <scope>NUCLEOTIDE SEQUENCE [LARGE SCALE GENOMIC DNA]</scope>
    <source>
        <strain evidence="4 5">LFN0009</strain>
    </source>
</reference>
<feature type="non-terminal residue" evidence="4">
    <location>
        <position position="1"/>
    </location>
</feature>
<evidence type="ECO:0000259" key="3">
    <source>
        <dbReference type="Pfam" id="PF06280"/>
    </source>
</evidence>
<evidence type="ECO:0000256" key="2">
    <source>
        <dbReference type="ARBA" id="ARBA00022729"/>
    </source>
</evidence>
<evidence type="ECO:0000313" key="5">
    <source>
        <dbReference type="Proteomes" id="UP000652219"/>
    </source>
</evidence>
<feature type="non-terminal residue" evidence="4">
    <location>
        <position position="326"/>
    </location>
</feature>
<dbReference type="Pfam" id="PF06280">
    <property type="entry name" value="fn3_5"/>
    <property type="match status" value="1"/>
</dbReference>
<dbReference type="GO" id="GO:0004252">
    <property type="term" value="F:serine-type endopeptidase activity"/>
    <property type="evidence" value="ECO:0007669"/>
    <property type="project" value="InterPro"/>
</dbReference>
<accession>A0A8H6ILB2</accession>
<keyword evidence="5" id="KW-1185">Reference proteome</keyword>
<evidence type="ECO:0000256" key="1">
    <source>
        <dbReference type="ARBA" id="ARBA00011073"/>
    </source>
</evidence>
<dbReference type="EMBL" id="WIGN01001107">
    <property type="protein sequence ID" value="KAF6780769.1"/>
    <property type="molecule type" value="Genomic_DNA"/>
</dbReference>